<dbReference type="InterPro" id="IPR028283">
    <property type="entry name" value="WASH-7_C"/>
</dbReference>
<organism evidence="5">
    <name type="scientific">Bactrocera dorsalis</name>
    <name type="common">Oriental fruit fly</name>
    <name type="synonym">Dacus dorsalis</name>
    <dbReference type="NCBI Taxonomy" id="27457"/>
    <lineage>
        <taxon>Eukaryota</taxon>
        <taxon>Metazoa</taxon>
        <taxon>Ecdysozoa</taxon>
        <taxon>Arthropoda</taxon>
        <taxon>Hexapoda</taxon>
        <taxon>Insecta</taxon>
        <taxon>Pterygota</taxon>
        <taxon>Neoptera</taxon>
        <taxon>Endopterygota</taxon>
        <taxon>Diptera</taxon>
        <taxon>Brachycera</taxon>
        <taxon>Muscomorpha</taxon>
        <taxon>Tephritoidea</taxon>
        <taxon>Tephritidae</taxon>
        <taxon>Bactrocera</taxon>
        <taxon>Bactrocera</taxon>
    </lineage>
</organism>
<evidence type="ECO:0000256" key="1">
    <source>
        <dbReference type="SAM" id="Coils"/>
    </source>
</evidence>
<dbReference type="CTD" id="32594"/>
<name>A0A034WVN3_BACDO</name>
<evidence type="ECO:0000259" key="2">
    <source>
        <dbReference type="Pfam" id="PF14744"/>
    </source>
</evidence>
<dbReference type="GO" id="GO:0071203">
    <property type="term" value="C:WASH complex"/>
    <property type="evidence" value="ECO:0007669"/>
    <property type="project" value="InterPro"/>
</dbReference>
<dbReference type="KEGG" id="bdr:105224230"/>
<dbReference type="AlphaFoldDB" id="A0A034WVN3"/>
<protein>
    <submittedName>
        <fullName evidence="5">WASH complex subunit 7-like protein</fullName>
    </submittedName>
</protein>
<keyword evidence="1" id="KW-0175">Coiled coil</keyword>
<dbReference type="InterPro" id="IPR027307">
    <property type="entry name" value="WASH7"/>
</dbReference>
<gene>
    <name evidence="5" type="primary">WASH7</name>
</gene>
<proteinExistence type="predicted"/>
<dbReference type="OrthoDB" id="10261210at2759"/>
<dbReference type="EMBL" id="GAKP01001114">
    <property type="protein sequence ID" value="JAC57838.1"/>
    <property type="molecule type" value="Transcribed_RNA"/>
</dbReference>
<dbReference type="GO" id="GO:0007032">
    <property type="term" value="P:endosome organization"/>
    <property type="evidence" value="ECO:0007669"/>
    <property type="project" value="TreeGrafter"/>
</dbReference>
<dbReference type="Pfam" id="PF14746">
    <property type="entry name" value="WASH-7_C"/>
    <property type="match status" value="1"/>
</dbReference>
<feature type="domain" description="WASH complex subunit 7 C-terminal" evidence="4">
    <location>
        <begin position="956"/>
        <end position="1145"/>
    </location>
</feature>
<reference evidence="5" key="1">
    <citation type="journal article" date="2014" name="BMC Genomics">
        <title>Characterizing the developmental transcriptome of the oriental fruit fly, Bactrocera dorsalis (Diptera: Tephritidae) through comparative genomic analysis with Drosophila melanogaster utilizing modENCODE datasets.</title>
        <authorList>
            <person name="Geib S.M."/>
            <person name="Calla B."/>
            <person name="Hall B."/>
            <person name="Hou S."/>
            <person name="Manoukis N.C."/>
        </authorList>
    </citation>
    <scope>NUCLEOTIDE SEQUENCE</scope>
    <source>
        <strain evidence="5">Punador</strain>
    </source>
</reference>
<dbReference type="Pfam" id="PF14745">
    <property type="entry name" value="WASH-4_N"/>
    <property type="match status" value="1"/>
</dbReference>
<dbReference type="RefSeq" id="XP_011200551.2">
    <property type="nucleotide sequence ID" value="XM_011202249.4"/>
</dbReference>
<evidence type="ECO:0000313" key="5">
    <source>
        <dbReference type="EMBL" id="JAC57838.1"/>
    </source>
</evidence>
<sequence length="1145" mass="132065">MDQAAIISSAEEQLKNFGSFLDIHDKKLQQLSQKTTQVPSAHATPTLKILTTPLVEVNYSANQEQLLLLRILESDRLLNKTLLTFAHLCAEVDTLTRKAQQMQIKFLYIDENLCALLADEDGSGGPDAARQTNEILLQMSESMQFVCDIQFLLQRGIVLGNNLLHQCGAYCALEDNKNLEFRFVDVFDCLAELLLQILIFNEILAGSNFCRFWQTYKKTVEALAQNGLHKEFCTASELIGLRNCLEEFDFLFSGTIFQSFLDSTFALKDKIGPKGIGQLTNQCNEYMKQCLLAINKCDVNEFSDHKLLVRLNAFCIVFHDFCGQVETKHVKHLLELNQKHQGIILIGNVAWQPTPFLRRHAPSLVKPHERLLGDGKRLQQHYLQTRVQTLPRDCRNYCSQVLLLTLNIRKALSIGPFDLTVQQFKELSALLLLGLRFASQISCLIKGLVNAHVTLQSPMTKITLQSICKLIELLKNIQQLFQEYMDVIAKVMQCVLQYLQYKVLHLLNLCKKRITAAKMHDRNVDALASLRIAEKCMTGPPTKTRTLLTKLAVNATNLNNRTLPQDQCERFQLLMSRITILADFQSNMHELCDTTFIYWHQSVLSAYLRQVVERKLDFNSFQYILNAFNDCDKAFEVLDLKELKLSKCLERVTYDNLRSEIVSKLCAQIETFLRLEVHSNLQLEKMSPFEHGIDDYRDLINACPIKLNGNYVILKDHVENYLSAMFYNLTTISLHDWKTYEEMRHLANTRLMLKPVEDYLPNQTLEQGIDILEIMRKIHIFVSKYVYNMNTQIFVEQRSANKHLDSIGIRHVANSLRTHGTGVINTTVNFTYQFLRQKFYTFSQFLYDEQIKSRLMKELRAYAERKHAKSYPVYAYERADAFNKDIRKLGLSNDGQTYMDLFRKVITHVGNAMGYIRLVRSGSIHANYSASLYLPKFDENLQFATACSEQELDPVTVKAAENFEVNISNLVKSFSDSTDYFKLLVEAFQPFFRNPHNLHLKNFFLIVPALSLNYVEHMLRVKEKINKKDRQEALLFDDGFAVGLAYILKLLNQIDDFYALHWFATVRERFNAERLKIQQMLLDIKKSTNTRAGAKGNSKAALAMQNSETEKLQQTLALTERRINAHQMEYNLLYCNLCSAKVFFQ</sequence>
<dbReference type="InterPro" id="IPR028282">
    <property type="entry name" value="WASH-7_central"/>
</dbReference>
<feature type="domain" description="WASH complex subunit 4 N-terminal" evidence="3">
    <location>
        <begin position="18"/>
        <end position="594"/>
    </location>
</feature>
<accession>A0A034WVN3</accession>
<dbReference type="GO" id="GO:0016197">
    <property type="term" value="P:endosomal transport"/>
    <property type="evidence" value="ECO:0007669"/>
    <property type="project" value="TreeGrafter"/>
</dbReference>
<dbReference type="PANTHER" id="PTHR31409:SF0">
    <property type="entry name" value="WASH COMPLEX SUBUNIT 4"/>
    <property type="match status" value="1"/>
</dbReference>
<dbReference type="PANTHER" id="PTHR31409">
    <property type="entry name" value="WASH COMPLEX SUBUNIT 4"/>
    <property type="match status" value="1"/>
</dbReference>
<feature type="coiled-coil region" evidence="1">
    <location>
        <begin position="1102"/>
        <end position="1129"/>
    </location>
</feature>
<evidence type="ECO:0000259" key="3">
    <source>
        <dbReference type="Pfam" id="PF14745"/>
    </source>
</evidence>
<feature type="domain" description="WASH complex subunit 7 central" evidence="2">
    <location>
        <begin position="596"/>
        <end position="938"/>
    </location>
</feature>
<dbReference type="Pfam" id="PF14744">
    <property type="entry name" value="WASH-7_mid"/>
    <property type="match status" value="1"/>
</dbReference>
<dbReference type="InterPro" id="IPR028191">
    <property type="entry name" value="WASH-4_N"/>
</dbReference>
<evidence type="ECO:0000259" key="4">
    <source>
        <dbReference type="Pfam" id="PF14746"/>
    </source>
</evidence>
<dbReference type="GO" id="GO:0005768">
    <property type="term" value="C:endosome"/>
    <property type="evidence" value="ECO:0007669"/>
    <property type="project" value="TreeGrafter"/>
</dbReference>
<dbReference type="GeneID" id="105224230"/>